<evidence type="ECO:0000313" key="4">
    <source>
        <dbReference type="Proteomes" id="UP000054097"/>
    </source>
</evidence>
<keyword evidence="1" id="KW-0812">Transmembrane</keyword>
<dbReference type="Pfam" id="PF20151">
    <property type="entry name" value="DUF6533"/>
    <property type="match status" value="1"/>
</dbReference>
<feature type="transmembrane region" description="Helical" evidence="1">
    <location>
        <begin position="58"/>
        <end position="76"/>
    </location>
</feature>
<keyword evidence="1" id="KW-1133">Transmembrane helix</keyword>
<feature type="transmembrane region" description="Helical" evidence="1">
    <location>
        <begin position="132"/>
        <end position="153"/>
    </location>
</feature>
<dbReference type="InterPro" id="IPR045340">
    <property type="entry name" value="DUF6533"/>
</dbReference>
<gene>
    <name evidence="3" type="ORF">M408DRAFT_242006</name>
</gene>
<dbReference type="OrthoDB" id="2638860at2759"/>
<dbReference type="HOGENOM" id="CLU_035509_1_3_1"/>
<feature type="transmembrane region" description="Helical" evidence="1">
    <location>
        <begin position="178"/>
        <end position="198"/>
    </location>
</feature>
<keyword evidence="1" id="KW-0472">Membrane</keyword>
<protein>
    <recommendedName>
        <fullName evidence="2">DUF6533 domain-containing protein</fullName>
    </recommendedName>
</protein>
<evidence type="ECO:0000259" key="2">
    <source>
        <dbReference type="Pfam" id="PF20151"/>
    </source>
</evidence>
<evidence type="ECO:0000256" key="1">
    <source>
        <dbReference type="SAM" id="Phobius"/>
    </source>
</evidence>
<organism evidence="3 4">
    <name type="scientific">Serendipita vermifera MAFF 305830</name>
    <dbReference type="NCBI Taxonomy" id="933852"/>
    <lineage>
        <taxon>Eukaryota</taxon>
        <taxon>Fungi</taxon>
        <taxon>Dikarya</taxon>
        <taxon>Basidiomycota</taxon>
        <taxon>Agaricomycotina</taxon>
        <taxon>Agaricomycetes</taxon>
        <taxon>Sebacinales</taxon>
        <taxon>Serendipitaceae</taxon>
        <taxon>Serendipita</taxon>
    </lineage>
</organism>
<dbReference type="Proteomes" id="UP000054097">
    <property type="component" value="Unassembled WGS sequence"/>
</dbReference>
<name>A0A0C3B5A0_SERVB</name>
<dbReference type="AlphaFoldDB" id="A0A0C3B5A0"/>
<accession>A0A0C3B5A0</accession>
<proteinExistence type="predicted"/>
<feature type="transmembrane region" description="Helical" evidence="1">
    <location>
        <begin position="96"/>
        <end position="120"/>
    </location>
</feature>
<evidence type="ECO:0000313" key="3">
    <source>
        <dbReference type="EMBL" id="KIM31995.1"/>
    </source>
</evidence>
<feature type="transmembrane region" description="Helical" evidence="1">
    <location>
        <begin position="21"/>
        <end position="38"/>
    </location>
</feature>
<reference evidence="3 4" key="1">
    <citation type="submission" date="2014-04" db="EMBL/GenBank/DDBJ databases">
        <authorList>
            <consortium name="DOE Joint Genome Institute"/>
            <person name="Kuo A."/>
            <person name="Zuccaro A."/>
            <person name="Kohler A."/>
            <person name="Nagy L.G."/>
            <person name="Floudas D."/>
            <person name="Copeland A."/>
            <person name="Barry K.W."/>
            <person name="Cichocki N."/>
            <person name="Veneault-Fourrey C."/>
            <person name="LaButti K."/>
            <person name="Lindquist E.A."/>
            <person name="Lipzen A."/>
            <person name="Lundell T."/>
            <person name="Morin E."/>
            <person name="Murat C."/>
            <person name="Sun H."/>
            <person name="Tunlid A."/>
            <person name="Henrissat B."/>
            <person name="Grigoriev I.V."/>
            <person name="Hibbett D.S."/>
            <person name="Martin F."/>
            <person name="Nordberg H.P."/>
            <person name="Cantor M.N."/>
            <person name="Hua S.X."/>
        </authorList>
    </citation>
    <scope>NUCLEOTIDE SEQUENCE [LARGE SCALE GENOMIC DNA]</scope>
    <source>
        <strain evidence="3 4">MAFF 305830</strain>
    </source>
</reference>
<dbReference type="EMBL" id="KN824281">
    <property type="protein sequence ID" value="KIM31995.1"/>
    <property type="molecule type" value="Genomic_DNA"/>
</dbReference>
<reference evidence="4" key="2">
    <citation type="submission" date="2015-01" db="EMBL/GenBank/DDBJ databases">
        <title>Evolutionary Origins and Diversification of the Mycorrhizal Mutualists.</title>
        <authorList>
            <consortium name="DOE Joint Genome Institute"/>
            <consortium name="Mycorrhizal Genomics Consortium"/>
            <person name="Kohler A."/>
            <person name="Kuo A."/>
            <person name="Nagy L.G."/>
            <person name="Floudas D."/>
            <person name="Copeland A."/>
            <person name="Barry K.W."/>
            <person name="Cichocki N."/>
            <person name="Veneault-Fourrey C."/>
            <person name="LaButti K."/>
            <person name="Lindquist E.A."/>
            <person name="Lipzen A."/>
            <person name="Lundell T."/>
            <person name="Morin E."/>
            <person name="Murat C."/>
            <person name="Riley R."/>
            <person name="Ohm R."/>
            <person name="Sun H."/>
            <person name="Tunlid A."/>
            <person name="Henrissat B."/>
            <person name="Grigoriev I.V."/>
            <person name="Hibbett D.S."/>
            <person name="Martin F."/>
        </authorList>
    </citation>
    <scope>NUCLEOTIDE SEQUENCE [LARGE SCALE GENOMIC DNA]</scope>
    <source>
        <strain evidence="4">MAFF 305830</strain>
    </source>
</reference>
<dbReference type="STRING" id="933852.A0A0C3B5A0"/>
<feature type="domain" description="DUF6533" evidence="2">
    <location>
        <begin position="24"/>
        <end position="68"/>
    </location>
</feature>
<sequence>MVAISSATLTTLINGLNDVHLSRYLAGAGLTLVIYDWILLFQLESRTIWLARWTLPKILYYFVRLFTIPFLAIAAYDLMDFRPDLSERFCDIWLTLISAPMLMTFAASNWLFTLRLIAIYQRQKALIWFMRVFYICTYAIAFAMLIVTLVVYAQLGINYNPVAKCCQALQTIPYSGPIFYTPALYELLIFALTAYRAHKDAVITNPSTRPVVILLYRDNVVAFFVMLAMRSWNIWIYANQPVTAHHIGTNLYWATNTILSTRIYLNLVWAVQKPLVSVFADTGNTCSARITAASKISDPSMQMHEMKSYQAELYGQ</sequence>
<keyword evidence="4" id="KW-1185">Reference proteome</keyword>